<evidence type="ECO:0000313" key="3">
    <source>
        <dbReference type="Proteomes" id="UP000324222"/>
    </source>
</evidence>
<organism evidence="2 3">
    <name type="scientific">Portunus trituberculatus</name>
    <name type="common">Swimming crab</name>
    <name type="synonym">Neptunus trituberculatus</name>
    <dbReference type="NCBI Taxonomy" id="210409"/>
    <lineage>
        <taxon>Eukaryota</taxon>
        <taxon>Metazoa</taxon>
        <taxon>Ecdysozoa</taxon>
        <taxon>Arthropoda</taxon>
        <taxon>Crustacea</taxon>
        <taxon>Multicrustacea</taxon>
        <taxon>Malacostraca</taxon>
        <taxon>Eumalacostraca</taxon>
        <taxon>Eucarida</taxon>
        <taxon>Decapoda</taxon>
        <taxon>Pleocyemata</taxon>
        <taxon>Brachyura</taxon>
        <taxon>Eubrachyura</taxon>
        <taxon>Portunoidea</taxon>
        <taxon>Portunidae</taxon>
        <taxon>Portuninae</taxon>
        <taxon>Portunus</taxon>
    </lineage>
</organism>
<feature type="region of interest" description="Disordered" evidence="1">
    <location>
        <begin position="1"/>
        <end position="20"/>
    </location>
</feature>
<keyword evidence="3" id="KW-1185">Reference proteome</keyword>
<evidence type="ECO:0000313" key="2">
    <source>
        <dbReference type="EMBL" id="MPC76405.1"/>
    </source>
</evidence>
<dbReference type="Proteomes" id="UP000324222">
    <property type="component" value="Unassembled WGS sequence"/>
</dbReference>
<evidence type="ECO:0000256" key="1">
    <source>
        <dbReference type="SAM" id="MobiDB-lite"/>
    </source>
</evidence>
<protein>
    <submittedName>
        <fullName evidence="2">Uncharacterized protein</fullName>
    </submittedName>
</protein>
<sequence>MHPQPRLCAPRKSRVSGDKETKLEDFTSVLRAVDRVISGNPAAEGCSVLRPWTRAALLVVLLHPSHPHRTSLTCLTHDQHYHLALVP</sequence>
<reference evidence="2 3" key="1">
    <citation type="submission" date="2019-05" db="EMBL/GenBank/DDBJ databases">
        <title>Another draft genome of Portunus trituberculatus and its Hox gene families provides insights of decapod evolution.</title>
        <authorList>
            <person name="Jeong J.-H."/>
            <person name="Song I."/>
            <person name="Kim S."/>
            <person name="Choi T."/>
            <person name="Kim D."/>
            <person name="Ryu S."/>
            <person name="Kim W."/>
        </authorList>
    </citation>
    <scope>NUCLEOTIDE SEQUENCE [LARGE SCALE GENOMIC DNA]</scope>
    <source>
        <tissue evidence="2">Muscle</tissue>
    </source>
</reference>
<accession>A0A5B7I2N5</accession>
<dbReference type="AlphaFoldDB" id="A0A5B7I2N5"/>
<dbReference type="EMBL" id="VSRR010043276">
    <property type="protein sequence ID" value="MPC76405.1"/>
    <property type="molecule type" value="Genomic_DNA"/>
</dbReference>
<proteinExistence type="predicted"/>
<comment type="caution">
    <text evidence="2">The sequence shown here is derived from an EMBL/GenBank/DDBJ whole genome shotgun (WGS) entry which is preliminary data.</text>
</comment>
<gene>
    <name evidence="2" type="ORF">E2C01_070815</name>
</gene>
<name>A0A5B7I2N5_PORTR</name>